<dbReference type="CDD" id="cd13880">
    <property type="entry name" value="CuRO_2_MaLCC_like"/>
    <property type="match status" value="1"/>
</dbReference>
<keyword evidence="13" id="KW-0439">Lignin degradation</keyword>
<keyword evidence="9" id="KW-0560">Oxidoreductase</keyword>
<evidence type="ECO:0000259" key="15">
    <source>
        <dbReference type="Pfam" id="PF00394"/>
    </source>
</evidence>
<name>A0AAI8VGW8_9PEZI</name>
<reference evidence="18" key="1">
    <citation type="submission" date="2023-10" db="EMBL/GenBank/DDBJ databases">
        <authorList>
            <person name="Hackl T."/>
        </authorList>
    </citation>
    <scope>NUCLEOTIDE SEQUENCE</scope>
</reference>
<evidence type="ECO:0000256" key="6">
    <source>
        <dbReference type="ARBA" id="ARBA00022723"/>
    </source>
</evidence>
<gene>
    <name evidence="18" type="ORF">KHLLAP_LOCUS5145</name>
</gene>
<comment type="pathway">
    <text evidence="3">Secondary metabolite biosynthesis.</text>
</comment>
<dbReference type="InterPro" id="IPR001117">
    <property type="entry name" value="Cu-oxidase_2nd"/>
</dbReference>
<accession>A0AAI8VGW8</accession>
<evidence type="ECO:0000256" key="1">
    <source>
        <dbReference type="ARBA" id="ARBA00000349"/>
    </source>
</evidence>
<protein>
    <recommendedName>
        <fullName evidence="5">laccase</fullName>
        <ecNumber evidence="5">1.10.3.2</ecNumber>
    </recommendedName>
</protein>
<dbReference type="FunFam" id="2.60.40.420:FF:000045">
    <property type="entry name" value="Laccase 2"/>
    <property type="match status" value="1"/>
</dbReference>
<dbReference type="InterPro" id="IPR011706">
    <property type="entry name" value="Cu-oxidase_C"/>
</dbReference>
<dbReference type="GO" id="GO:0052716">
    <property type="term" value="F:hydroquinone:oxygen oxidoreductase activity"/>
    <property type="evidence" value="ECO:0007669"/>
    <property type="project" value="UniProtKB-EC"/>
</dbReference>
<evidence type="ECO:0000256" key="9">
    <source>
        <dbReference type="ARBA" id="ARBA00023002"/>
    </source>
</evidence>
<evidence type="ECO:0000256" key="5">
    <source>
        <dbReference type="ARBA" id="ARBA00012297"/>
    </source>
</evidence>
<dbReference type="AlphaFoldDB" id="A0AAI8VGW8"/>
<dbReference type="Pfam" id="PF07732">
    <property type="entry name" value="Cu-oxidase_3"/>
    <property type="match status" value="1"/>
</dbReference>
<comment type="caution">
    <text evidence="18">The sequence shown here is derived from an EMBL/GenBank/DDBJ whole genome shotgun (WGS) entry which is preliminary data.</text>
</comment>
<evidence type="ECO:0000313" key="18">
    <source>
        <dbReference type="EMBL" id="CAJ2504677.1"/>
    </source>
</evidence>
<evidence type="ECO:0000256" key="2">
    <source>
        <dbReference type="ARBA" id="ARBA00001935"/>
    </source>
</evidence>
<dbReference type="PROSITE" id="PS00080">
    <property type="entry name" value="MULTICOPPER_OXIDASE2"/>
    <property type="match status" value="1"/>
</dbReference>
<comment type="similarity">
    <text evidence="4">Belongs to the multicopper oxidase family.</text>
</comment>
<keyword evidence="7 14" id="KW-0732">Signal</keyword>
<evidence type="ECO:0000259" key="16">
    <source>
        <dbReference type="Pfam" id="PF07731"/>
    </source>
</evidence>
<keyword evidence="10" id="KW-0186">Copper</keyword>
<dbReference type="GO" id="GO:0005507">
    <property type="term" value="F:copper ion binding"/>
    <property type="evidence" value="ECO:0007669"/>
    <property type="project" value="InterPro"/>
</dbReference>
<keyword evidence="19" id="KW-1185">Reference proteome</keyword>
<dbReference type="SUPFAM" id="SSF49503">
    <property type="entry name" value="Cupredoxins"/>
    <property type="match status" value="3"/>
</dbReference>
<evidence type="ECO:0000256" key="10">
    <source>
        <dbReference type="ARBA" id="ARBA00023008"/>
    </source>
</evidence>
<evidence type="ECO:0000256" key="13">
    <source>
        <dbReference type="ARBA" id="ARBA00023185"/>
    </source>
</evidence>
<dbReference type="InterPro" id="IPR033138">
    <property type="entry name" value="Cu_oxidase_CS"/>
</dbReference>
<dbReference type="CDD" id="cd13854">
    <property type="entry name" value="CuRO_1_MaLCC_like"/>
    <property type="match status" value="1"/>
</dbReference>
<sequence length="586" mass="64099">MRFPTSLTGIMTGIFFWGLATAAPSGLQTLEPRAAGSCHSATSRACWSSGYTVQTDYEQSTPPGGIKTFNWEITEHDNWQGPDGRVKSKVMLVNNQYPGPTLTADWGDTIKVTIKNSLRINGTSIHWHGFRQFGTNIQDGVNGITECPIPPGGSKTYTLKATQYGTSWYHSHFSAQYGNGVVGSIVINGPASSNYDIDLGAYPISDYYLRTADQIVGDTMVSPAPPASDNVLFNGKNINPVGSGGEYSKLTFTPGKRHRLRFINPSVEHNYQVSIVGHNMTVISTDFVPVNSFSTDNVFLGVGQRVDVTIDASRTIGNYWMNVTMYANNFCGSSVNTFPAAIVQYAGAPNTNPTDKGTLPANTNCRDSLDYVPVVTRQAPLDTFTPNASDTLDITLETSALVSWKVNNSSMVVQWDKPIIQYVMDGNTSYPTSENVVVVSQPNQWTFWVVENESPIPHPLHLHGHDFMVLGASAANAGAFTAADKTQLKANNPVRRDVTMLPPSGWVILAFKADNPGNWLFHCHIAWHVAGGLSVDFLERVPEQKALIRQADSTAFNSNCAAWRKYYATSPEKQMDSGLKMREITI</sequence>
<dbReference type="FunFam" id="2.60.40.420:FF:000021">
    <property type="entry name" value="Extracellular dihydrogeodin oxidase/laccase"/>
    <property type="match status" value="1"/>
</dbReference>
<keyword evidence="12" id="KW-0325">Glycoprotein</keyword>
<dbReference type="PROSITE" id="PS00079">
    <property type="entry name" value="MULTICOPPER_OXIDASE1"/>
    <property type="match status" value="1"/>
</dbReference>
<dbReference type="PANTHER" id="PTHR11709">
    <property type="entry name" value="MULTI-COPPER OXIDASE"/>
    <property type="match status" value="1"/>
</dbReference>
<dbReference type="CDD" id="cd13901">
    <property type="entry name" value="CuRO_3_MaLCC_like"/>
    <property type="match status" value="1"/>
</dbReference>
<dbReference type="EMBL" id="CAUWAG010000007">
    <property type="protein sequence ID" value="CAJ2504677.1"/>
    <property type="molecule type" value="Genomic_DNA"/>
</dbReference>
<feature type="domain" description="Plastocyanin-like" evidence="17">
    <location>
        <begin position="82"/>
        <end position="191"/>
    </location>
</feature>
<evidence type="ECO:0000259" key="17">
    <source>
        <dbReference type="Pfam" id="PF07732"/>
    </source>
</evidence>
<evidence type="ECO:0000256" key="4">
    <source>
        <dbReference type="ARBA" id="ARBA00010609"/>
    </source>
</evidence>
<evidence type="ECO:0000256" key="14">
    <source>
        <dbReference type="SAM" id="SignalP"/>
    </source>
</evidence>
<comment type="catalytic activity">
    <reaction evidence="1">
        <text>4 hydroquinone + O2 = 4 benzosemiquinone + 2 H2O</text>
        <dbReference type="Rhea" id="RHEA:11276"/>
        <dbReference type="ChEBI" id="CHEBI:15377"/>
        <dbReference type="ChEBI" id="CHEBI:15379"/>
        <dbReference type="ChEBI" id="CHEBI:17594"/>
        <dbReference type="ChEBI" id="CHEBI:17977"/>
        <dbReference type="EC" id="1.10.3.2"/>
    </reaction>
</comment>
<dbReference type="InterPro" id="IPR008972">
    <property type="entry name" value="Cupredoxin"/>
</dbReference>
<dbReference type="InterPro" id="IPR011707">
    <property type="entry name" value="Cu-oxidase-like_N"/>
</dbReference>
<keyword evidence="8" id="KW-0677">Repeat</keyword>
<evidence type="ECO:0000313" key="19">
    <source>
        <dbReference type="Proteomes" id="UP001295740"/>
    </source>
</evidence>
<dbReference type="InterPro" id="IPR002355">
    <property type="entry name" value="Cu_oxidase_Cu_BS"/>
</dbReference>
<feature type="chain" id="PRO_5042499072" description="laccase" evidence="14">
    <location>
        <begin position="23"/>
        <end position="586"/>
    </location>
</feature>
<comment type="cofactor">
    <cofactor evidence="2">
        <name>Cu cation</name>
        <dbReference type="ChEBI" id="CHEBI:23378"/>
    </cofactor>
</comment>
<evidence type="ECO:0000256" key="3">
    <source>
        <dbReference type="ARBA" id="ARBA00005179"/>
    </source>
</evidence>
<feature type="domain" description="Plastocyanin-like" evidence="16">
    <location>
        <begin position="420"/>
        <end position="540"/>
    </location>
</feature>
<feature type="signal peptide" evidence="14">
    <location>
        <begin position="1"/>
        <end position="22"/>
    </location>
</feature>
<dbReference type="Gene3D" id="2.60.40.420">
    <property type="entry name" value="Cupredoxins - blue copper proteins"/>
    <property type="match status" value="3"/>
</dbReference>
<keyword evidence="6" id="KW-0479">Metal-binding</keyword>
<dbReference type="Pfam" id="PF07731">
    <property type="entry name" value="Cu-oxidase_2"/>
    <property type="match status" value="1"/>
</dbReference>
<evidence type="ECO:0000256" key="12">
    <source>
        <dbReference type="ARBA" id="ARBA00023180"/>
    </source>
</evidence>
<dbReference type="EC" id="1.10.3.2" evidence="5"/>
<dbReference type="FunFam" id="2.60.40.420:FF:000046">
    <property type="entry name" value="Multicopper oxidase"/>
    <property type="match status" value="1"/>
</dbReference>
<dbReference type="InterPro" id="IPR045087">
    <property type="entry name" value="Cu-oxidase_fam"/>
</dbReference>
<evidence type="ECO:0000256" key="7">
    <source>
        <dbReference type="ARBA" id="ARBA00022729"/>
    </source>
</evidence>
<organism evidence="18 19">
    <name type="scientific">Anthostomella pinea</name>
    <dbReference type="NCBI Taxonomy" id="933095"/>
    <lineage>
        <taxon>Eukaryota</taxon>
        <taxon>Fungi</taxon>
        <taxon>Dikarya</taxon>
        <taxon>Ascomycota</taxon>
        <taxon>Pezizomycotina</taxon>
        <taxon>Sordariomycetes</taxon>
        <taxon>Xylariomycetidae</taxon>
        <taxon>Xylariales</taxon>
        <taxon>Xylariaceae</taxon>
        <taxon>Anthostomella</taxon>
    </lineage>
</organism>
<dbReference type="Proteomes" id="UP001295740">
    <property type="component" value="Unassembled WGS sequence"/>
</dbReference>
<evidence type="ECO:0000256" key="8">
    <source>
        <dbReference type="ARBA" id="ARBA00022737"/>
    </source>
</evidence>
<dbReference type="GO" id="GO:0046274">
    <property type="term" value="P:lignin catabolic process"/>
    <property type="evidence" value="ECO:0007669"/>
    <property type="project" value="UniProtKB-KW"/>
</dbReference>
<feature type="domain" description="Plastocyanin-like" evidence="15">
    <location>
        <begin position="204"/>
        <end position="348"/>
    </location>
</feature>
<dbReference type="Pfam" id="PF00394">
    <property type="entry name" value="Cu-oxidase"/>
    <property type="match status" value="1"/>
</dbReference>
<keyword evidence="11" id="KW-1015">Disulfide bond</keyword>
<proteinExistence type="inferred from homology"/>
<evidence type="ECO:0000256" key="11">
    <source>
        <dbReference type="ARBA" id="ARBA00023157"/>
    </source>
</evidence>
<dbReference type="PANTHER" id="PTHR11709:SF87">
    <property type="entry name" value="LACCASE"/>
    <property type="match status" value="1"/>
</dbReference>